<dbReference type="AlphaFoldDB" id="A0A1D3CSH9"/>
<reference evidence="2 3" key="1">
    <citation type="journal article" date="2016" name="BMC Genomics">
        <title>Comparative genomics reveals Cyclospora cayetanensis possesses coccidia-like metabolism and invasion components but unique surface antigens.</title>
        <authorList>
            <person name="Liu S."/>
            <person name="Wang L."/>
            <person name="Zheng H."/>
            <person name="Xu Z."/>
            <person name="Roellig D.M."/>
            <person name="Li N."/>
            <person name="Frace M.A."/>
            <person name="Tang K."/>
            <person name="Arrowood M.J."/>
            <person name="Moss D.M."/>
            <person name="Zhang L."/>
            <person name="Feng Y."/>
            <person name="Xiao L."/>
        </authorList>
    </citation>
    <scope>NUCLEOTIDE SEQUENCE [LARGE SCALE GENOMIC DNA]</scope>
    <source>
        <strain evidence="2 3">CHN_HEN01</strain>
    </source>
</reference>
<feature type="compositionally biased region" description="Low complexity" evidence="1">
    <location>
        <begin position="33"/>
        <end position="49"/>
    </location>
</feature>
<proteinExistence type="predicted"/>
<comment type="caution">
    <text evidence="2">The sequence shown here is derived from an EMBL/GenBank/DDBJ whole genome shotgun (WGS) entry which is preliminary data.</text>
</comment>
<feature type="region of interest" description="Disordered" evidence="1">
    <location>
        <begin position="100"/>
        <end position="188"/>
    </location>
</feature>
<protein>
    <submittedName>
        <fullName evidence="2">Uncharacterized protein</fullName>
    </submittedName>
</protein>
<dbReference type="InParanoid" id="A0A1D3CSH9"/>
<evidence type="ECO:0000256" key="1">
    <source>
        <dbReference type="SAM" id="MobiDB-lite"/>
    </source>
</evidence>
<dbReference type="Proteomes" id="UP000095192">
    <property type="component" value="Unassembled WGS sequence"/>
</dbReference>
<organism evidence="2 3">
    <name type="scientific">Cyclospora cayetanensis</name>
    <dbReference type="NCBI Taxonomy" id="88456"/>
    <lineage>
        <taxon>Eukaryota</taxon>
        <taxon>Sar</taxon>
        <taxon>Alveolata</taxon>
        <taxon>Apicomplexa</taxon>
        <taxon>Conoidasida</taxon>
        <taxon>Coccidia</taxon>
        <taxon>Eucoccidiorida</taxon>
        <taxon>Eimeriorina</taxon>
        <taxon>Eimeriidae</taxon>
        <taxon>Cyclospora</taxon>
    </lineage>
</organism>
<feature type="compositionally biased region" description="Gly residues" evidence="1">
    <location>
        <begin position="113"/>
        <end position="125"/>
    </location>
</feature>
<gene>
    <name evidence="2" type="ORF">cyc_04378</name>
</gene>
<feature type="region of interest" description="Disordered" evidence="1">
    <location>
        <begin position="1"/>
        <end position="63"/>
    </location>
</feature>
<dbReference type="VEuPathDB" id="ToxoDB:LOC113146780"/>
<dbReference type="VEuPathDB" id="ToxoDB:cyc_04378"/>
<keyword evidence="3" id="KW-1185">Reference proteome</keyword>
<dbReference type="EMBL" id="JROU02002101">
    <property type="protein sequence ID" value="OEH74168.1"/>
    <property type="molecule type" value="Genomic_DNA"/>
</dbReference>
<name>A0A1D3CSH9_9EIME</name>
<accession>A0A1D3CSH9</accession>
<feature type="compositionally biased region" description="Low complexity" evidence="1">
    <location>
        <begin position="176"/>
        <end position="188"/>
    </location>
</feature>
<evidence type="ECO:0000313" key="2">
    <source>
        <dbReference type="EMBL" id="OEH74168.1"/>
    </source>
</evidence>
<evidence type="ECO:0000313" key="3">
    <source>
        <dbReference type="Proteomes" id="UP000095192"/>
    </source>
</evidence>
<sequence length="203" mass="20532">MAVGPLRPARLQERRADCARGSAFNRQKRALQEQRQQQRQAVAALASQQGDSVSRVPSLEASLSSPFHASDALKGASPSTEGSKVFLDAVPAAAAQDLPHANARSAAVCSGLKQGGKPLGGGGEPSAGTRGPQVAPPHSGACSPPVQRPGDEGGTEEGGSNVRGPEVEGPPHGRPSWGSSSGQNGSANQISGSVYALLADLDC</sequence>